<dbReference type="Proteomes" id="UP000297866">
    <property type="component" value="Unassembled WGS sequence"/>
</dbReference>
<gene>
    <name evidence="2" type="ORF">E3O23_04435</name>
</gene>
<reference evidence="2 3" key="1">
    <citation type="submission" date="2019-03" db="EMBL/GenBank/DDBJ databases">
        <title>Genomics of glacier-inhabiting Cryobacterium strains.</title>
        <authorList>
            <person name="Liu Q."/>
            <person name="Xin Y.-H."/>
        </authorList>
    </citation>
    <scope>NUCLEOTIDE SEQUENCE [LARGE SCALE GENOMIC DNA]</scope>
    <source>
        <strain evidence="2 3">Sr47</strain>
    </source>
</reference>
<dbReference type="AlphaFoldDB" id="A0A4V3I7G5"/>
<dbReference type="RefSeq" id="WP_134488551.1">
    <property type="nucleotide sequence ID" value="NZ_SOEZ01000023.1"/>
</dbReference>
<feature type="transmembrane region" description="Helical" evidence="1">
    <location>
        <begin position="100"/>
        <end position="122"/>
    </location>
</feature>
<feature type="transmembrane region" description="Helical" evidence="1">
    <location>
        <begin position="35"/>
        <end position="56"/>
    </location>
</feature>
<proteinExistence type="predicted"/>
<evidence type="ECO:0000313" key="3">
    <source>
        <dbReference type="Proteomes" id="UP000297866"/>
    </source>
</evidence>
<name>A0A4V3I7G5_9MICO</name>
<feature type="transmembrane region" description="Helical" evidence="1">
    <location>
        <begin position="326"/>
        <end position="347"/>
    </location>
</feature>
<dbReference type="EMBL" id="SOEZ01000023">
    <property type="protein sequence ID" value="TFB53943.1"/>
    <property type="molecule type" value="Genomic_DNA"/>
</dbReference>
<keyword evidence="1" id="KW-1133">Transmembrane helix</keyword>
<comment type="caution">
    <text evidence="2">The sequence shown here is derived from an EMBL/GenBank/DDBJ whole genome shotgun (WGS) entry which is preliminary data.</text>
</comment>
<feature type="transmembrane region" description="Helical" evidence="1">
    <location>
        <begin position="376"/>
        <end position="394"/>
    </location>
</feature>
<accession>A0A4V3I7G5</accession>
<sequence>MSWSTVLPAFALITALLYMPGLALAAAVGARRFLLVAVAPAVTVAFLAVAAILFPFPGIPWQVLPVAVAALVTAVVLGLLRWALIRRSPAREPRVPSGDGWWVAGAIAIGAIIIAVQFCGALGAPERISQTFDAAFHLNAVRYILDHGDASSMHISDLILPPGRTSFYPAAWHDYIALGATLTGVSVPVAVNLGNLAVAAIAWPAATVLLIRVLVPGSRVALVGVGVLSAALPGFPLRMLSYGVLYPYFLALVFLPIAFALGFMLLGSKRGTAAQVVERIILLATVLTAIGLAQPAVVFAWFACTIPLVITRYLEYMRARPGRTRAVIVSVVIGGGLLVFAAAWVWFGRIGANSPWPDYTNVFGALYETLTYAVDGKPIAVALGALTIIGLIHLSRHREKWWIAGMWAVAALLFMSSASLPSWSLRALTVGLFYRDPPRLASLLAVVALPIAVIGLVSLWSFLLLRVWPPVAAKFQGRSRAVAARVGVAASLAILIVATQGAAMREAVHSISRTHALEASSPLVSIDELALLERLREDVPEGSVIAGNPWTGTSFAYAISGREVLNPNFNSHTDPGADLINKRLRNALSEPEVCDVVRSLNVDYVLDFGTYSRDAGKTDVRFDGVSGYVGLLDLADTGIVTPVDSEGTAVLYKITACG</sequence>
<feature type="transmembrane region" description="Helical" evidence="1">
    <location>
        <begin position="440"/>
        <end position="465"/>
    </location>
</feature>
<feature type="transmembrane region" description="Helical" evidence="1">
    <location>
        <begin position="63"/>
        <end position="85"/>
    </location>
</feature>
<protein>
    <submittedName>
        <fullName evidence="2">Uncharacterized protein</fullName>
    </submittedName>
</protein>
<keyword evidence="1" id="KW-0472">Membrane</keyword>
<dbReference type="Pfam" id="PF20176">
    <property type="entry name" value="DUF6541"/>
    <property type="match status" value="1"/>
</dbReference>
<evidence type="ECO:0000256" key="1">
    <source>
        <dbReference type="SAM" id="Phobius"/>
    </source>
</evidence>
<feature type="transmembrane region" description="Helical" evidence="1">
    <location>
        <begin position="401"/>
        <end position="420"/>
    </location>
</feature>
<organism evidence="2 3">
    <name type="scientific">Cryobacterium tagatosivorans</name>
    <dbReference type="NCBI Taxonomy" id="1259199"/>
    <lineage>
        <taxon>Bacteria</taxon>
        <taxon>Bacillati</taxon>
        <taxon>Actinomycetota</taxon>
        <taxon>Actinomycetes</taxon>
        <taxon>Micrococcales</taxon>
        <taxon>Microbacteriaceae</taxon>
        <taxon>Cryobacterium</taxon>
    </lineage>
</organism>
<feature type="transmembrane region" description="Helical" evidence="1">
    <location>
        <begin position="197"/>
        <end position="215"/>
    </location>
</feature>
<feature type="transmembrane region" description="Helical" evidence="1">
    <location>
        <begin position="245"/>
        <end position="266"/>
    </location>
</feature>
<dbReference type="InterPro" id="IPR046671">
    <property type="entry name" value="DUF6541"/>
</dbReference>
<feature type="transmembrane region" description="Helical" evidence="1">
    <location>
        <begin position="220"/>
        <end position="239"/>
    </location>
</feature>
<dbReference type="OrthoDB" id="3169698at2"/>
<keyword evidence="1" id="KW-0812">Transmembrane</keyword>
<keyword evidence="3" id="KW-1185">Reference proteome</keyword>
<feature type="transmembrane region" description="Helical" evidence="1">
    <location>
        <begin position="273"/>
        <end position="292"/>
    </location>
</feature>
<evidence type="ECO:0000313" key="2">
    <source>
        <dbReference type="EMBL" id="TFB53943.1"/>
    </source>
</evidence>
<feature type="transmembrane region" description="Helical" evidence="1">
    <location>
        <begin position="486"/>
        <end position="504"/>
    </location>
</feature>